<accession>A0A1E3BRK8</accession>
<sequence length="273" mass="30590">MDDIRDAKQALRRVVRHSKRHFWRSKVDEFKEPKDVFNTVKWNRTEGTLPISPLKEGDRLYTSTDDKASYLVRALLQKASCSEDVELNLEPISNPNLPFPAITEKVIYIAVTKPKNSTPGKDGATTLILRKAWPSLVLHPQQFGALPLRSATDLTAALVHDFEEAWARGLKASMLTLDVQGAFDAVLPGRLIGRLRDQGWPINVVHWVASFTQDRTASLRLGNHMSQSRFQQVFHKAPQSPQSSLCYLLNQSSNKAQSAPDAAALDMLMTYAN</sequence>
<evidence type="ECO:0000313" key="1">
    <source>
        <dbReference type="EMBL" id="ODM23603.1"/>
    </source>
</evidence>
<organism evidence="1 2">
    <name type="scientific">Aspergillus cristatus</name>
    <name type="common">Chinese Fuzhuan brick tea-fermentation fungus</name>
    <name type="synonym">Eurotium cristatum</name>
    <dbReference type="NCBI Taxonomy" id="573508"/>
    <lineage>
        <taxon>Eukaryota</taxon>
        <taxon>Fungi</taxon>
        <taxon>Dikarya</taxon>
        <taxon>Ascomycota</taxon>
        <taxon>Pezizomycotina</taxon>
        <taxon>Eurotiomycetes</taxon>
        <taxon>Eurotiomycetidae</taxon>
        <taxon>Eurotiales</taxon>
        <taxon>Aspergillaceae</taxon>
        <taxon>Aspergillus</taxon>
        <taxon>Aspergillus subgen. Aspergillus</taxon>
    </lineage>
</organism>
<dbReference type="STRING" id="573508.A0A1E3BRK8"/>
<dbReference type="EMBL" id="JXNT01000001">
    <property type="protein sequence ID" value="ODM23603.1"/>
    <property type="molecule type" value="Genomic_DNA"/>
</dbReference>
<name>A0A1E3BRK8_ASPCR</name>
<dbReference type="PANTHER" id="PTHR33481">
    <property type="entry name" value="REVERSE TRANSCRIPTASE"/>
    <property type="match status" value="1"/>
</dbReference>
<dbReference type="AlphaFoldDB" id="A0A1E3BRK8"/>
<protein>
    <submittedName>
        <fullName evidence="1">Uncharacterized protein</fullName>
    </submittedName>
</protein>
<reference evidence="1 2" key="1">
    <citation type="journal article" date="2016" name="BMC Genomics">
        <title>Comparative genomic and transcriptomic analyses of the Fuzhuan brick tea-fermentation fungus Aspergillus cristatus.</title>
        <authorList>
            <person name="Ge Y."/>
            <person name="Wang Y."/>
            <person name="Liu Y."/>
            <person name="Tan Y."/>
            <person name="Ren X."/>
            <person name="Zhang X."/>
            <person name="Hyde K.D."/>
            <person name="Liu Y."/>
            <person name="Liu Z."/>
        </authorList>
    </citation>
    <scope>NUCLEOTIDE SEQUENCE [LARGE SCALE GENOMIC DNA]</scope>
    <source>
        <strain evidence="1 2">GZAAS20.1005</strain>
    </source>
</reference>
<gene>
    <name evidence="1" type="ORF">SI65_01192</name>
</gene>
<keyword evidence="2" id="KW-1185">Reference proteome</keyword>
<dbReference type="OrthoDB" id="4510570at2759"/>
<dbReference type="PANTHER" id="PTHR33481:SF1">
    <property type="entry name" value="ENDONUCLEASE_EXONUCLEASE_PHOSPHATASE DOMAIN-CONTAINING PROTEIN-RELATED"/>
    <property type="match status" value="1"/>
</dbReference>
<evidence type="ECO:0000313" key="2">
    <source>
        <dbReference type="Proteomes" id="UP000094569"/>
    </source>
</evidence>
<dbReference type="Proteomes" id="UP000094569">
    <property type="component" value="Unassembled WGS sequence"/>
</dbReference>
<proteinExistence type="predicted"/>
<dbReference type="VEuPathDB" id="FungiDB:SI65_01192"/>
<comment type="caution">
    <text evidence="1">The sequence shown here is derived from an EMBL/GenBank/DDBJ whole genome shotgun (WGS) entry which is preliminary data.</text>
</comment>